<evidence type="ECO:0000313" key="2">
    <source>
        <dbReference type="EMBL" id="VYT43704.1"/>
    </source>
</evidence>
<reference evidence="2" key="2">
    <citation type="submission" date="2019-11" db="EMBL/GenBank/DDBJ databases">
        <authorList>
            <person name="Feng L."/>
        </authorList>
    </citation>
    <scope>NUCLEOTIDE SEQUENCE</scope>
    <source>
        <strain evidence="2">BfaecisLFYP10</strain>
    </source>
</reference>
<dbReference type="EMBL" id="CACRSZ010000070">
    <property type="protein sequence ID" value="VYT43704.1"/>
    <property type="molecule type" value="Genomic_DNA"/>
</dbReference>
<dbReference type="AlphaFoldDB" id="A0A174GBK1"/>
<reference evidence="1 3" key="1">
    <citation type="submission" date="2015-09" db="EMBL/GenBank/DDBJ databases">
        <authorList>
            <consortium name="Pathogen Informatics"/>
        </authorList>
    </citation>
    <scope>NUCLEOTIDE SEQUENCE [LARGE SCALE GENOMIC DNA]</scope>
    <source>
        <strain evidence="1 3">2789STDY5834846</strain>
    </source>
</reference>
<evidence type="ECO:0000313" key="3">
    <source>
        <dbReference type="Proteomes" id="UP000095606"/>
    </source>
</evidence>
<protein>
    <submittedName>
        <fullName evidence="1">Uncharacterized protein</fullName>
    </submittedName>
</protein>
<evidence type="ECO:0000313" key="1">
    <source>
        <dbReference type="EMBL" id="CUO59281.1"/>
    </source>
</evidence>
<sequence length="85" mass="9838">MYLCNIVKPLNFKCMAIIYVSFELKGKTHSFSGESSYPSKELHEANKVDYEIVEESAFQLIKTYMEEFSLDGPINPKTVAFRYEV</sequence>
<gene>
    <name evidence="2" type="ORF">BFLFYP10_03298</name>
    <name evidence="1" type="ORF">ERS852461_00642</name>
</gene>
<name>A0A174GBK1_9BACE</name>
<accession>A0A6N2WLV6</accession>
<proteinExistence type="predicted"/>
<accession>A0A174GBK1</accession>
<dbReference type="Proteomes" id="UP000095606">
    <property type="component" value="Unassembled WGS sequence"/>
</dbReference>
<dbReference type="EMBL" id="CZAE01000002">
    <property type="protein sequence ID" value="CUO59281.1"/>
    <property type="molecule type" value="Genomic_DNA"/>
</dbReference>
<organism evidence="1 3">
    <name type="scientific">Bacteroides faecis</name>
    <dbReference type="NCBI Taxonomy" id="674529"/>
    <lineage>
        <taxon>Bacteria</taxon>
        <taxon>Pseudomonadati</taxon>
        <taxon>Bacteroidota</taxon>
        <taxon>Bacteroidia</taxon>
        <taxon>Bacteroidales</taxon>
        <taxon>Bacteroidaceae</taxon>
        <taxon>Bacteroides</taxon>
    </lineage>
</organism>